<evidence type="ECO:0000313" key="1">
    <source>
        <dbReference type="EMBL" id="AGF72968.1"/>
    </source>
</evidence>
<reference evidence="1 2" key="1">
    <citation type="journal article" date="2012" name="Stand. Genomic Sci.">
        <title>Genome sequence of the halotolerant bacterium Corynebacterium halotolerans type strain YIM 70093(T) (= DSM 44683(T)).</title>
        <authorList>
            <person name="Ruckert C."/>
            <person name="Albersmeier A."/>
            <person name="Al-Dilaimi A."/>
            <person name="Niehaus K."/>
            <person name="Szczepanowski R."/>
            <person name="Kalinowski J."/>
        </authorList>
    </citation>
    <scope>NUCLEOTIDE SEQUENCE [LARGE SCALE GENOMIC DNA]</scope>
    <source>
        <strain evidence="1">YIM 70093</strain>
    </source>
</reference>
<organism evidence="1 2">
    <name type="scientific">Corynebacterium halotolerans YIM 70093 = DSM 44683</name>
    <dbReference type="NCBI Taxonomy" id="1121362"/>
    <lineage>
        <taxon>Bacteria</taxon>
        <taxon>Bacillati</taxon>
        <taxon>Actinomycetota</taxon>
        <taxon>Actinomycetes</taxon>
        <taxon>Mycobacteriales</taxon>
        <taxon>Corynebacteriaceae</taxon>
        <taxon>Corynebacterium</taxon>
    </lineage>
</organism>
<keyword evidence="2" id="KW-1185">Reference proteome</keyword>
<dbReference type="PATRIC" id="fig|1121362.3.peg.1987"/>
<name>M1NNQ3_9CORY</name>
<dbReference type="AlphaFoldDB" id="M1NNQ3"/>
<dbReference type="RefSeq" id="WP_015401387.1">
    <property type="nucleotide sequence ID" value="NC_020302.1"/>
</dbReference>
<dbReference type="EMBL" id="CP003697">
    <property type="protein sequence ID" value="AGF72968.1"/>
    <property type="molecule type" value="Genomic_DNA"/>
</dbReference>
<proteinExistence type="predicted"/>
<dbReference type="KEGG" id="chn:A605_09830"/>
<sequence length="170" mass="18696">MGRSLTLVPVEEDPDLDEIRRIFATHGLSSGTRTPLLVDAAGNPPRMGGQELAFESSWLGEGARSFYGQIYNAALNEQQCALIYELAVAGNLVLAPDGGPPHLVVCGRTHEPDEVHDESAPPWLEVVCFVDSADELHRALHGRWEPFCSTHLDRGTIWGPRAEWPTDEGW</sequence>
<protein>
    <submittedName>
        <fullName evidence="1">Uncharacterized protein</fullName>
    </submittedName>
</protein>
<dbReference type="Proteomes" id="UP000011723">
    <property type="component" value="Chromosome"/>
</dbReference>
<evidence type="ECO:0000313" key="2">
    <source>
        <dbReference type="Proteomes" id="UP000011723"/>
    </source>
</evidence>
<dbReference type="OrthoDB" id="4427887at2"/>
<dbReference type="eggNOG" id="ENOG5031Y0U">
    <property type="taxonomic scope" value="Bacteria"/>
</dbReference>
<accession>M1NNQ3</accession>
<gene>
    <name evidence="1" type="ORF">A605_09830</name>
</gene>
<dbReference type="HOGENOM" id="CLU_1755759_0_0_11"/>